<evidence type="ECO:0000259" key="3">
    <source>
        <dbReference type="PROSITE" id="PS50102"/>
    </source>
</evidence>
<dbReference type="Ensembl" id="ENSOSIT00000051452.1">
    <property type="protein sequence ID" value="ENSOSIP00000048958.1"/>
    <property type="gene ID" value="ENSOSIG00000023016.1"/>
</dbReference>
<dbReference type="InterPro" id="IPR000504">
    <property type="entry name" value="RRM_dom"/>
</dbReference>
<dbReference type="Gene3D" id="3.30.70.330">
    <property type="match status" value="3"/>
</dbReference>
<dbReference type="InterPro" id="IPR034830">
    <property type="entry name" value="TIA1_RRM2"/>
</dbReference>
<evidence type="ECO:0000256" key="1">
    <source>
        <dbReference type="ARBA" id="ARBA00022884"/>
    </source>
</evidence>
<dbReference type="GeneTree" id="ENSGT00940000154962"/>
<keyword evidence="1 2" id="KW-0694">RNA-binding</keyword>
<name>A0A8C7ZXY6_9TELE</name>
<dbReference type="CDD" id="cd12615">
    <property type="entry name" value="RRM1_TIA1"/>
    <property type="match status" value="1"/>
</dbReference>
<evidence type="ECO:0000256" key="2">
    <source>
        <dbReference type="PROSITE-ProRule" id="PRU00176"/>
    </source>
</evidence>
<dbReference type="AlphaFoldDB" id="A0A8C7ZXY6"/>
<proteinExistence type="predicted"/>
<dbReference type="Proteomes" id="UP000694383">
    <property type="component" value="Unplaced"/>
</dbReference>
<sequence length="336" mass="37477">MTMEDDQPRTLYVGNLSRDVTEPLILQVFTQIGPCKSCKMIVDTAGNDPYCFVEFYDHRHAAASLAAMNGRKIMGKEVKVNWATTPTSQKKDTSNHFHVFVGDLSPEITTEDVKAAFAPFGRISDARVVKDMATGKSKGYGFVSFFNKWDAENAIQHMGGQWLGGRQIRTNWATRKPPAPKTTYESVCSVVCADFSPARVTVLCTVVESALQLMRQTFSAFGQIMEVRVFPDKGYSFVRFNSHESAAHAIVSVNGTSIDGHVVKCYWGKETPDMMNSMQQMSIPQQNKIGFPAAQPYGQWGQWYGNGPQISQYVPNGWQVPTYGVYSQGWNQQGFK</sequence>
<reference evidence="4" key="1">
    <citation type="submission" date="2025-08" db="UniProtKB">
        <authorList>
            <consortium name="Ensembl"/>
        </authorList>
    </citation>
    <scope>IDENTIFICATION</scope>
</reference>
<dbReference type="SUPFAM" id="SSF54928">
    <property type="entry name" value="RNA-binding domain, RBD"/>
    <property type="match status" value="3"/>
</dbReference>
<dbReference type="GO" id="GO:0003723">
    <property type="term" value="F:RNA binding"/>
    <property type="evidence" value="ECO:0007669"/>
    <property type="project" value="UniProtKB-UniRule"/>
</dbReference>
<dbReference type="PANTHER" id="PTHR10352">
    <property type="entry name" value="EUKARYOTIC TRANSLATION INITIATION FACTOR 3 SUBUNIT G"/>
    <property type="match status" value="1"/>
</dbReference>
<dbReference type="Pfam" id="PF00076">
    <property type="entry name" value="RRM_1"/>
    <property type="match status" value="3"/>
</dbReference>
<dbReference type="InterPro" id="IPR034827">
    <property type="entry name" value="TIA-1_RRM1"/>
</dbReference>
<feature type="domain" description="RRM" evidence="3">
    <location>
        <begin position="188"/>
        <end position="270"/>
    </location>
</feature>
<feature type="domain" description="RRM" evidence="3">
    <location>
        <begin position="9"/>
        <end position="85"/>
    </location>
</feature>
<dbReference type="InterPro" id="IPR003954">
    <property type="entry name" value="RRM_euk-type"/>
</dbReference>
<protein>
    <submittedName>
        <fullName evidence="4">TIA1 cytotoxic granule associated RNA binding protein</fullName>
    </submittedName>
</protein>
<evidence type="ECO:0000313" key="4">
    <source>
        <dbReference type="Ensembl" id="ENSOSIP00000048958.1"/>
    </source>
</evidence>
<dbReference type="InterPro" id="IPR035979">
    <property type="entry name" value="RBD_domain_sf"/>
</dbReference>
<dbReference type="CDD" id="cd12618">
    <property type="entry name" value="RRM2_TIA1"/>
    <property type="match status" value="1"/>
</dbReference>
<reference evidence="4" key="2">
    <citation type="submission" date="2025-09" db="UniProtKB">
        <authorList>
            <consortium name="Ensembl"/>
        </authorList>
    </citation>
    <scope>IDENTIFICATION</scope>
</reference>
<dbReference type="SMART" id="SM00360">
    <property type="entry name" value="RRM"/>
    <property type="match status" value="3"/>
</dbReference>
<accession>A0A8C7ZXY6</accession>
<keyword evidence="5" id="KW-1185">Reference proteome</keyword>
<feature type="domain" description="RRM" evidence="3">
    <location>
        <begin position="97"/>
        <end position="175"/>
    </location>
</feature>
<dbReference type="SMART" id="SM00361">
    <property type="entry name" value="RRM_1"/>
    <property type="match status" value="2"/>
</dbReference>
<gene>
    <name evidence="4" type="primary">TIA1</name>
</gene>
<dbReference type="PROSITE" id="PS50102">
    <property type="entry name" value="RRM"/>
    <property type="match status" value="3"/>
</dbReference>
<evidence type="ECO:0000313" key="5">
    <source>
        <dbReference type="Proteomes" id="UP000694383"/>
    </source>
</evidence>
<organism evidence="4 5">
    <name type="scientific">Oryzias sinensis</name>
    <name type="common">Chinese medaka</name>
    <dbReference type="NCBI Taxonomy" id="183150"/>
    <lineage>
        <taxon>Eukaryota</taxon>
        <taxon>Metazoa</taxon>
        <taxon>Chordata</taxon>
        <taxon>Craniata</taxon>
        <taxon>Vertebrata</taxon>
        <taxon>Euteleostomi</taxon>
        <taxon>Actinopterygii</taxon>
        <taxon>Neopterygii</taxon>
        <taxon>Teleostei</taxon>
        <taxon>Neoteleostei</taxon>
        <taxon>Acanthomorphata</taxon>
        <taxon>Ovalentaria</taxon>
        <taxon>Atherinomorphae</taxon>
        <taxon>Beloniformes</taxon>
        <taxon>Adrianichthyidae</taxon>
        <taxon>Oryziinae</taxon>
        <taxon>Oryzias</taxon>
    </lineage>
</organism>
<dbReference type="InterPro" id="IPR012677">
    <property type="entry name" value="Nucleotide-bd_a/b_plait_sf"/>
</dbReference>